<dbReference type="Proteomes" id="UP000007148">
    <property type="component" value="Unassembled WGS sequence"/>
</dbReference>
<reference evidence="2 3" key="1">
    <citation type="journal article" date="2011" name="PLoS Pathog.">
        <title>Endophytic Life Strategies Decoded by Genome and Transcriptome Analyses of the Mutualistic Root Symbiont Piriformospora indica.</title>
        <authorList>
            <person name="Zuccaro A."/>
            <person name="Lahrmann U."/>
            <person name="Guldener U."/>
            <person name="Langen G."/>
            <person name="Pfiffi S."/>
            <person name="Biedenkopf D."/>
            <person name="Wong P."/>
            <person name="Samans B."/>
            <person name="Grimm C."/>
            <person name="Basiewicz M."/>
            <person name="Murat C."/>
            <person name="Martin F."/>
            <person name="Kogel K.H."/>
        </authorList>
    </citation>
    <scope>NUCLEOTIDE SEQUENCE [LARGE SCALE GENOMIC DNA]</scope>
    <source>
        <strain evidence="2 3">DSM 11827</strain>
    </source>
</reference>
<feature type="compositionally biased region" description="Polar residues" evidence="1">
    <location>
        <begin position="411"/>
        <end position="423"/>
    </location>
</feature>
<gene>
    <name evidence="2" type="ORF">PIIN_00926</name>
</gene>
<protein>
    <submittedName>
        <fullName evidence="2">Uncharacterized protein</fullName>
    </submittedName>
</protein>
<dbReference type="HOGENOM" id="CLU_621293_0_0_1"/>
<evidence type="ECO:0000313" key="2">
    <source>
        <dbReference type="EMBL" id="CCA67092.1"/>
    </source>
</evidence>
<feature type="region of interest" description="Disordered" evidence="1">
    <location>
        <begin position="306"/>
        <end position="341"/>
    </location>
</feature>
<feature type="region of interest" description="Disordered" evidence="1">
    <location>
        <begin position="371"/>
        <end position="441"/>
    </location>
</feature>
<accession>G4T712</accession>
<name>G4T712_SERID</name>
<feature type="compositionally biased region" description="Polar residues" evidence="1">
    <location>
        <begin position="376"/>
        <end position="388"/>
    </location>
</feature>
<proteinExistence type="predicted"/>
<dbReference type="AlphaFoldDB" id="G4T712"/>
<evidence type="ECO:0000256" key="1">
    <source>
        <dbReference type="SAM" id="MobiDB-lite"/>
    </source>
</evidence>
<comment type="caution">
    <text evidence="2">The sequence shown here is derived from an EMBL/GenBank/DDBJ whole genome shotgun (WGS) entry which is preliminary data.</text>
</comment>
<feature type="compositionally biased region" description="Polar residues" evidence="1">
    <location>
        <begin position="322"/>
        <end position="336"/>
    </location>
</feature>
<dbReference type="InParanoid" id="G4T712"/>
<organism evidence="2 3">
    <name type="scientific">Serendipita indica (strain DSM 11827)</name>
    <name type="common">Root endophyte fungus</name>
    <name type="synonym">Piriformospora indica</name>
    <dbReference type="NCBI Taxonomy" id="1109443"/>
    <lineage>
        <taxon>Eukaryota</taxon>
        <taxon>Fungi</taxon>
        <taxon>Dikarya</taxon>
        <taxon>Basidiomycota</taxon>
        <taxon>Agaricomycotina</taxon>
        <taxon>Agaricomycetes</taxon>
        <taxon>Sebacinales</taxon>
        <taxon>Serendipitaceae</taxon>
        <taxon>Serendipita</taxon>
    </lineage>
</organism>
<feature type="region of interest" description="Disordered" evidence="1">
    <location>
        <begin position="244"/>
        <end position="288"/>
    </location>
</feature>
<keyword evidence="3" id="KW-1185">Reference proteome</keyword>
<dbReference type="EMBL" id="CAFZ01000009">
    <property type="protein sequence ID" value="CCA67092.1"/>
    <property type="molecule type" value="Genomic_DNA"/>
</dbReference>
<feature type="compositionally biased region" description="Basic residues" evidence="1">
    <location>
        <begin position="430"/>
        <end position="441"/>
    </location>
</feature>
<feature type="compositionally biased region" description="Polar residues" evidence="1">
    <location>
        <begin position="273"/>
        <end position="283"/>
    </location>
</feature>
<evidence type="ECO:0000313" key="3">
    <source>
        <dbReference type="Proteomes" id="UP000007148"/>
    </source>
</evidence>
<sequence>MQGAEKKDQKAGDILTAAASKLKQLARKEVDVDSYGSIFVVDPSGLIKTCEKHTYTVPGLISREGFISMFLFNRHKGNGHKGGPQGSSPHFYELDTKKNQLCEWKGKITKRLYVVMSRGYFEVPEDWIAVKNNSSEGRLIFSHDQGETYHLKGQKGHLTELRSPTSEFALFKHDDKEMKGRFTNLTQAINNIWSPKTDGDIDCKWMFRGLGDSGDPKWPKDWSNKSNWNHLDICRQYEHLPPSLGEQVASSSSPVSVGTEVDPQIARPPTAPASRSQTPTSGARNLVSPGETTLHLARNSTSSITSIQIGGGINPSSPPLNPQRTTTDAPSSTPTGLGSPAIRTGIVAKSAHIPPDVRSDGAHPTRPTEVIEVKSRASNPQNQPQTPNRKVEMAIGPTTRTSLHTVPSGASAASTEGPESSAKTDFVPRRPSKKSKWKFWG</sequence>